<dbReference type="PROSITE" id="PS50181">
    <property type="entry name" value="FBOX"/>
    <property type="match status" value="1"/>
</dbReference>
<dbReference type="InterPro" id="IPR001810">
    <property type="entry name" value="F-box_dom"/>
</dbReference>
<gene>
    <name evidence="2" type="ORF">BDP27DRAFT_1431306</name>
</gene>
<evidence type="ECO:0000259" key="1">
    <source>
        <dbReference type="PROSITE" id="PS50181"/>
    </source>
</evidence>
<reference evidence="2" key="1">
    <citation type="submission" date="2020-11" db="EMBL/GenBank/DDBJ databases">
        <authorList>
            <consortium name="DOE Joint Genome Institute"/>
            <person name="Ahrendt S."/>
            <person name="Riley R."/>
            <person name="Andreopoulos W."/>
            <person name="Labutti K."/>
            <person name="Pangilinan J."/>
            <person name="Ruiz-Duenas F.J."/>
            <person name="Barrasa J.M."/>
            <person name="Sanchez-Garcia M."/>
            <person name="Camarero S."/>
            <person name="Miyauchi S."/>
            <person name="Serrano A."/>
            <person name="Linde D."/>
            <person name="Babiker R."/>
            <person name="Drula E."/>
            <person name="Ayuso-Fernandez I."/>
            <person name="Pacheco R."/>
            <person name="Padilla G."/>
            <person name="Ferreira P."/>
            <person name="Barriuso J."/>
            <person name="Kellner H."/>
            <person name="Castanera R."/>
            <person name="Alfaro M."/>
            <person name="Ramirez L."/>
            <person name="Pisabarro A.G."/>
            <person name="Kuo A."/>
            <person name="Tritt A."/>
            <person name="Lipzen A."/>
            <person name="He G."/>
            <person name="Yan M."/>
            <person name="Ng V."/>
            <person name="Cullen D."/>
            <person name="Martin F."/>
            <person name="Rosso M.-N."/>
            <person name="Henrissat B."/>
            <person name="Hibbett D."/>
            <person name="Martinez A.T."/>
            <person name="Grigoriev I.V."/>
        </authorList>
    </citation>
    <scope>NUCLEOTIDE SEQUENCE</scope>
    <source>
        <strain evidence="2">AH 40177</strain>
    </source>
</reference>
<protein>
    <recommendedName>
        <fullName evidence="1">F-box domain-containing protein</fullName>
    </recommendedName>
</protein>
<keyword evidence="3" id="KW-1185">Reference proteome</keyword>
<feature type="domain" description="F-box" evidence="1">
    <location>
        <begin position="60"/>
        <end position="112"/>
    </location>
</feature>
<dbReference type="Pfam" id="PF12937">
    <property type="entry name" value="F-box-like"/>
    <property type="match status" value="1"/>
</dbReference>
<comment type="caution">
    <text evidence="2">The sequence shown here is derived from an EMBL/GenBank/DDBJ whole genome shotgun (WGS) entry which is preliminary data.</text>
</comment>
<dbReference type="InterPro" id="IPR036047">
    <property type="entry name" value="F-box-like_dom_sf"/>
</dbReference>
<dbReference type="AlphaFoldDB" id="A0A9P5P9M6"/>
<dbReference type="EMBL" id="JADNRY010000298">
    <property type="protein sequence ID" value="KAF9059488.1"/>
    <property type="molecule type" value="Genomic_DNA"/>
</dbReference>
<proteinExistence type="predicted"/>
<accession>A0A9P5P9M6</accession>
<dbReference type="OrthoDB" id="3172239at2759"/>
<organism evidence="2 3">
    <name type="scientific">Rhodocollybia butyracea</name>
    <dbReference type="NCBI Taxonomy" id="206335"/>
    <lineage>
        <taxon>Eukaryota</taxon>
        <taxon>Fungi</taxon>
        <taxon>Dikarya</taxon>
        <taxon>Basidiomycota</taxon>
        <taxon>Agaricomycotina</taxon>
        <taxon>Agaricomycetes</taxon>
        <taxon>Agaricomycetidae</taxon>
        <taxon>Agaricales</taxon>
        <taxon>Marasmiineae</taxon>
        <taxon>Omphalotaceae</taxon>
        <taxon>Rhodocollybia</taxon>
    </lineage>
</organism>
<sequence length="232" mass="26090">MSDLPGELIHLAELLRKSTVMESMPRLQLASISVERDSIREAIDSGIDILANLKSYRNAVASISFLPDELLADIFYHVMMQDPWSSKWTQLILVCRRWNRIAINNGRLWSWISDITSALQGFKPSKFDTSSSPLRQGSLLRAAPSNIASSTSALDLHMDIQLIITILQFLIIPPNASTVFVAIPSLNVESSYLDDIKSLLIPIRRKLRHKDAMGITLSIDRVWILLGIFCFV</sequence>
<evidence type="ECO:0000313" key="2">
    <source>
        <dbReference type="EMBL" id="KAF9059488.1"/>
    </source>
</evidence>
<dbReference type="Proteomes" id="UP000772434">
    <property type="component" value="Unassembled WGS sequence"/>
</dbReference>
<dbReference type="SUPFAM" id="SSF81383">
    <property type="entry name" value="F-box domain"/>
    <property type="match status" value="1"/>
</dbReference>
<name>A0A9P5P9M6_9AGAR</name>
<dbReference type="Gene3D" id="1.20.1280.50">
    <property type="match status" value="1"/>
</dbReference>
<evidence type="ECO:0000313" key="3">
    <source>
        <dbReference type="Proteomes" id="UP000772434"/>
    </source>
</evidence>